<keyword evidence="1" id="KW-0472">Membrane</keyword>
<dbReference type="RefSeq" id="WP_353062247.1">
    <property type="nucleotide sequence ID" value="NZ_CP132942.1"/>
</dbReference>
<dbReference type="EMBL" id="CP132942">
    <property type="protein sequence ID" value="XCB31402.1"/>
    <property type="molecule type" value="Genomic_DNA"/>
</dbReference>
<keyword evidence="1" id="KW-1133">Transmembrane helix</keyword>
<accession>A0AAU7ZK10</accession>
<evidence type="ECO:0000313" key="2">
    <source>
        <dbReference type="EMBL" id="XCB31402.1"/>
    </source>
</evidence>
<feature type="transmembrane region" description="Helical" evidence="1">
    <location>
        <begin position="15"/>
        <end position="35"/>
    </location>
</feature>
<dbReference type="AlphaFoldDB" id="A0AAU7ZK10"/>
<reference evidence="2" key="2">
    <citation type="journal article" date="2024" name="Environ. Microbiol.">
        <title>Genome analysis and description of Tunturibacter gen. nov. expands the diversity of Terriglobia in tundra soils.</title>
        <authorList>
            <person name="Messyasz A."/>
            <person name="Mannisto M.K."/>
            <person name="Kerkhof L.J."/>
            <person name="Haggblom M.M."/>
        </authorList>
    </citation>
    <scope>NUCLEOTIDE SEQUENCE</scope>
    <source>
        <strain evidence="2">X5P6</strain>
    </source>
</reference>
<feature type="transmembrane region" description="Helical" evidence="1">
    <location>
        <begin position="83"/>
        <end position="104"/>
    </location>
</feature>
<proteinExistence type="predicted"/>
<sequence length="153" mass="16649">MKLLRRFLNIVPKTVQLWASVFVGCAFLVGLVLGYKTADPGAVLRPLSAYGGAALVLGIVLAIWLLCLGFVFADARRRDMRSILWVLVAALFPHLLGFLLYFVMRHPIAATCTHCGMTVSNHQRFCSWCGTAQSLPNSTKAPLTANLSQGASQ</sequence>
<evidence type="ECO:0000256" key="1">
    <source>
        <dbReference type="SAM" id="Phobius"/>
    </source>
</evidence>
<dbReference type="PROSITE" id="PS51257">
    <property type="entry name" value="PROKAR_LIPOPROTEIN"/>
    <property type="match status" value="1"/>
</dbReference>
<organism evidence="2">
    <name type="scientific">Tunturiibacter psychrotolerans</name>
    <dbReference type="NCBI Taxonomy" id="3069686"/>
    <lineage>
        <taxon>Bacteria</taxon>
        <taxon>Pseudomonadati</taxon>
        <taxon>Acidobacteriota</taxon>
        <taxon>Terriglobia</taxon>
        <taxon>Terriglobales</taxon>
        <taxon>Acidobacteriaceae</taxon>
        <taxon>Tunturiibacter</taxon>
    </lineage>
</organism>
<keyword evidence="1" id="KW-0812">Transmembrane</keyword>
<feature type="transmembrane region" description="Helical" evidence="1">
    <location>
        <begin position="47"/>
        <end position="71"/>
    </location>
</feature>
<reference evidence="2" key="1">
    <citation type="submission" date="2023-08" db="EMBL/GenBank/DDBJ databases">
        <authorList>
            <person name="Messyasz A."/>
            <person name="Mannisto M.K."/>
            <person name="Kerkhof L.J."/>
            <person name="Haggblom M."/>
        </authorList>
    </citation>
    <scope>NUCLEOTIDE SEQUENCE</scope>
    <source>
        <strain evidence="2">X5P6</strain>
    </source>
</reference>
<dbReference type="KEGG" id="tpsc:RBB77_13145"/>
<protein>
    <submittedName>
        <fullName evidence="2">Zinc ribbon domain-containing protein</fullName>
    </submittedName>
</protein>
<name>A0AAU7ZK10_9BACT</name>
<gene>
    <name evidence="2" type="ORF">RBB77_13145</name>
</gene>